<keyword evidence="1" id="KW-0482">Metalloprotease</keyword>
<dbReference type="PANTHER" id="PTHR39420:SF1">
    <property type="entry name" value="HYDROLASE"/>
    <property type="match status" value="1"/>
</dbReference>
<dbReference type="NCBIfam" id="TIGR03624">
    <property type="entry name" value="putative hydrolase"/>
    <property type="match status" value="1"/>
</dbReference>
<proteinExistence type="predicted"/>
<dbReference type="Gene3D" id="1.20.150.30">
    <property type="entry name" value="Zincin-like metallopeptidase, N-terminal domain"/>
    <property type="match status" value="1"/>
</dbReference>
<dbReference type="PANTHER" id="PTHR39420">
    <property type="match status" value="1"/>
</dbReference>
<dbReference type="NCBIfam" id="TIGR03883">
    <property type="entry name" value="DUF2342_F420"/>
    <property type="match status" value="1"/>
</dbReference>
<dbReference type="SUPFAM" id="SSF55486">
    <property type="entry name" value="Metalloproteases ('zincins'), catalytic domain"/>
    <property type="match status" value="1"/>
</dbReference>
<keyword evidence="1" id="KW-0378">Hydrolase</keyword>
<dbReference type="RefSeq" id="WP_342372882.1">
    <property type="nucleotide sequence ID" value="NZ_CP115965.1"/>
</dbReference>
<protein>
    <submittedName>
        <fullName evidence="1">Zinc-dependent metalloprotease</fullName>
    </submittedName>
</protein>
<sequence>MGSVPHVDAGAAVATGVRLMPPGPARSPAQARALVSSLRRAAAASVQPVADVTRLDATAAGPMRIVDRASWLQANVTMAVAMVAEASAEHRAPQGLRERLAARANGAQLGAVLAALGTRILGQWLPFAPEPQLLLVAPNVAKVEASLGVRPRDFRLWVCLHEQTHRLQFARAPWLRDHLIGEMALLLADGDAAAGPERPHSLVEAALSPDQRVVFARVGAVMALLEGYADDMMDRVGPDVVPTVAHIRRTFEARRHRGGAVAVLNRLLGMDVKLAQYRDGARFCRAVIGRVGVDGLNAAYDAPAHLPSAAEIADPARWVRRVHG</sequence>
<name>A0ABZ3CA43_9ACTN</name>
<evidence type="ECO:0000313" key="1">
    <source>
        <dbReference type="EMBL" id="WZW99059.1"/>
    </source>
</evidence>
<reference evidence="1 2" key="1">
    <citation type="journal article" date="2023" name="Environ Microbiome">
        <title>A coral-associated actinobacterium mitigates coral bleaching under heat stress.</title>
        <authorList>
            <person name="Li J."/>
            <person name="Zou Y."/>
            <person name="Li Q."/>
            <person name="Zhang J."/>
            <person name="Bourne D.G."/>
            <person name="Lyu Y."/>
            <person name="Liu C."/>
            <person name="Zhang S."/>
        </authorList>
    </citation>
    <scope>NUCLEOTIDE SEQUENCE [LARGE SCALE GENOMIC DNA]</scope>
    <source>
        <strain evidence="1 2">SCSIO 13291</strain>
    </source>
</reference>
<dbReference type="InterPro" id="IPR042271">
    <property type="entry name" value="Zinicin_2_N"/>
</dbReference>
<organism evidence="1 2">
    <name type="scientific">Propioniciclava soli</name>
    <dbReference type="NCBI Taxonomy" id="2775081"/>
    <lineage>
        <taxon>Bacteria</taxon>
        <taxon>Bacillati</taxon>
        <taxon>Actinomycetota</taxon>
        <taxon>Actinomycetes</taxon>
        <taxon>Propionibacteriales</taxon>
        <taxon>Propionibacteriaceae</taxon>
        <taxon>Propioniciclava</taxon>
    </lineage>
</organism>
<dbReference type="InterPro" id="IPR022454">
    <property type="entry name" value="CHP03883_F420-assoc"/>
</dbReference>
<dbReference type="Pfam" id="PF10103">
    <property type="entry name" value="Zincin_2"/>
    <property type="match status" value="1"/>
</dbReference>
<evidence type="ECO:0000313" key="2">
    <source>
        <dbReference type="Proteomes" id="UP001434337"/>
    </source>
</evidence>
<keyword evidence="2" id="KW-1185">Reference proteome</keyword>
<keyword evidence="1" id="KW-0645">Protease</keyword>
<gene>
    <name evidence="1" type="ORF">PCC79_02280</name>
</gene>
<dbReference type="Proteomes" id="UP001434337">
    <property type="component" value="Chromosome"/>
</dbReference>
<accession>A0ABZ3CA43</accession>
<dbReference type="GO" id="GO:0008237">
    <property type="term" value="F:metallopeptidase activity"/>
    <property type="evidence" value="ECO:0007669"/>
    <property type="project" value="UniProtKB-KW"/>
</dbReference>
<dbReference type="InterPro" id="IPR018766">
    <property type="entry name" value="Zinicin_2"/>
</dbReference>
<dbReference type="EMBL" id="CP115965">
    <property type="protein sequence ID" value="WZW99059.1"/>
    <property type="molecule type" value="Genomic_DNA"/>
</dbReference>